<dbReference type="InterPro" id="IPR052563">
    <property type="entry name" value="FliK"/>
</dbReference>
<dbReference type="AlphaFoldDB" id="A0A7C0U286"/>
<keyword evidence="2" id="KW-0966">Cell projection</keyword>
<sequence length="317" mass="37382">SKSQIKDEFEKKIEYKKSLEKTIKIDFAPKEINVEKEKLFMFKQVEKNIDYKKVFQNGKRYISPKSFENLPQNKVIIHNIIHCLKQPKLKIKQENIYPINLENQTATINEKESIEKNTIKLIFPQLEIEEMPKKLKEVSKLKIDENKEQKPVISNLFNTDIKKEVEKVQILKMNRPPIKIDQDAIIEQIVKKIEVQFQNGKQEIIVDLKPEVLGKLKIHISIDKGTLKVHFFTNTYIVKEVIEKGLEMLKQSFGQQGFLISEFNVSLANEHSEFYMPRNERQLPQTYKKEKREKVEIIKPKISKNLSISSKSIDFWA</sequence>
<dbReference type="PANTHER" id="PTHR37533:SF2">
    <property type="entry name" value="FLAGELLAR HOOK-LENGTH CONTROL PROTEIN"/>
    <property type="match status" value="1"/>
</dbReference>
<name>A0A7C0U286_DESA2</name>
<evidence type="ECO:0000259" key="1">
    <source>
        <dbReference type="Pfam" id="PF02120"/>
    </source>
</evidence>
<dbReference type="InterPro" id="IPR038610">
    <property type="entry name" value="FliK-like_C_sf"/>
</dbReference>
<dbReference type="PANTHER" id="PTHR37533">
    <property type="entry name" value="FLAGELLAR HOOK-LENGTH CONTROL PROTEIN"/>
    <property type="match status" value="1"/>
</dbReference>
<organism evidence="2">
    <name type="scientific">Desulfofervidus auxilii</name>
    <dbReference type="NCBI Taxonomy" id="1621989"/>
    <lineage>
        <taxon>Bacteria</taxon>
        <taxon>Pseudomonadati</taxon>
        <taxon>Thermodesulfobacteriota</taxon>
        <taxon>Candidatus Desulfofervidia</taxon>
        <taxon>Candidatus Desulfofervidales</taxon>
        <taxon>Candidatus Desulfofervidaceae</taxon>
        <taxon>Candidatus Desulfofervidus</taxon>
    </lineage>
</organism>
<dbReference type="InterPro" id="IPR021136">
    <property type="entry name" value="Flagellar_hook_control-like_C"/>
</dbReference>
<dbReference type="EMBL" id="DRBS01000149">
    <property type="protein sequence ID" value="HDD43999.1"/>
    <property type="molecule type" value="Genomic_DNA"/>
</dbReference>
<accession>A0A7C0U286</accession>
<evidence type="ECO:0000313" key="2">
    <source>
        <dbReference type="EMBL" id="HDD43999.1"/>
    </source>
</evidence>
<protein>
    <submittedName>
        <fullName evidence="2">Flagellar hook-length control protein FliK</fullName>
    </submittedName>
</protein>
<proteinExistence type="predicted"/>
<dbReference type="Gene3D" id="3.30.750.140">
    <property type="match status" value="1"/>
</dbReference>
<feature type="domain" description="Flagellar hook-length control protein-like C-terminal" evidence="1">
    <location>
        <begin position="191"/>
        <end position="271"/>
    </location>
</feature>
<dbReference type="CDD" id="cd17470">
    <property type="entry name" value="T3SS_Flik_C"/>
    <property type="match status" value="1"/>
</dbReference>
<dbReference type="Pfam" id="PF02120">
    <property type="entry name" value="Flg_hook"/>
    <property type="match status" value="1"/>
</dbReference>
<keyword evidence="2" id="KW-0969">Cilium</keyword>
<keyword evidence="2" id="KW-0282">Flagellum</keyword>
<dbReference type="Proteomes" id="UP000886289">
    <property type="component" value="Unassembled WGS sequence"/>
</dbReference>
<feature type="non-terminal residue" evidence="2">
    <location>
        <position position="1"/>
    </location>
</feature>
<gene>
    <name evidence="2" type="ORF">ENG63_03955</name>
</gene>
<reference evidence="2" key="1">
    <citation type="journal article" date="2020" name="mSystems">
        <title>Genome- and Community-Level Interaction Insights into Carbon Utilization and Element Cycling Functions of Hydrothermarchaeota in Hydrothermal Sediment.</title>
        <authorList>
            <person name="Zhou Z."/>
            <person name="Liu Y."/>
            <person name="Xu W."/>
            <person name="Pan J."/>
            <person name="Luo Z.H."/>
            <person name="Li M."/>
        </authorList>
    </citation>
    <scope>NUCLEOTIDE SEQUENCE [LARGE SCALE GENOMIC DNA]</scope>
    <source>
        <strain evidence="2">HyVt-233</strain>
    </source>
</reference>
<comment type="caution">
    <text evidence="2">The sequence shown here is derived from an EMBL/GenBank/DDBJ whole genome shotgun (WGS) entry which is preliminary data.</text>
</comment>